<reference evidence="1" key="1">
    <citation type="journal article" date="2020" name="J Insects Food Feed">
        <title>The yellow mealworm (Tenebrio molitor) genome: a resource for the emerging insects as food and feed industry.</title>
        <authorList>
            <person name="Eriksson T."/>
            <person name="Andere A."/>
            <person name="Kelstrup H."/>
            <person name="Emery V."/>
            <person name="Picard C."/>
        </authorList>
    </citation>
    <scope>NUCLEOTIDE SEQUENCE</scope>
    <source>
        <strain evidence="1">Stoneville</strain>
        <tissue evidence="1">Whole head</tissue>
    </source>
</reference>
<name>A0A8J6LP64_TENMO</name>
<gene>
    <name evidence="1" type="ORF">GEV33_002705</name>
</gene>
<evidence type="ECO:0000313" key="1">
    <source>
        <dbReference type="EMBL" id="KAH0820086.1"/>
    </source>
</evidence>
<proteinExistence type="predicted"/>
<sequence length="233" mass="25832">MESDDDHSFAGDSRKLWCPGAVSTVKVGVTVKIMFYDIGGGKRVRTPGAFIRKRKHFGRPPLWDEEGLRGYERPDRRSSGYGQYKDLGRFLGPKVMTFLGTPTSNAMRMATCVLHFNHGIMVAAGFSPRGARSPLSPTPLLIALTHFIRAVYPPFTDSCLSLPRLNGHDTGGILNKTSDLDGPQQRNKGGVSRKKLLGQRCRESKQIGIVSMELKRLFVSAKRSLPDRSRVET</sequence>
<dbReference type="EMBL" id="JABDTM020012894">
    <property type="protein sequence ID" value="KAH0820086.1"/>
    <property type="molecule type" value="Genomic_DNA"/>
</dbReference>
<keyword evidence="2" id="KW-1185">Reference proteome</keyword>
<protein>
    <submittedName>
        <fullName evidence="1">Uncharacterized protein</fullName>
    </submittedName>
</protein>
<dbReference type="AlphaFoldDB" id="A0A8J6LP64"/>
<comment type="caution">
    <text evidence="1">The sequence shown here is derived from an EMBL/GenBank/DDBJ whole genome shotgun (WGS) entry which is preliminary data.</text>
</comment>
<organism evidence="1 2">
    <name type="scientific">Tenebrio molitor</name>
    <name type="common">Yellow mealworm beetle</name>
    <dbReference type="NCBI Taxonomy" id="7067"/>
    <lineage>
        <taxon>Eukaryota</taxon>
        <taxon>Metazoa</taxon>
        <taxon>Ecdysozoa</taxon>
        <taxon>Arthropoda</taxon>
        <taxon>Hexapoda</taxon>
        <taxon>Insecta</taxon>
        <taxon>Pterygota</taxon>
        <taxon>Neoptera</taxon>
        <taxon>Endopterygota</taxon>
        <taxon>Coleoptera</taxon>
        <taxon>Polyphaga</taxon>
        <taxon>Cucujiformia</taxon>
        <taxon>Tenebrionidae</taxon>
        <taxon>Tenebrio</taxon>
    </lineage>
</organism>
<accession>A0A8J6LP64</accession>
<dbReference type="Proteomes" id="UP000719412">
    <property type="component" value="Unassembled WGS sequence"/>
</dbReference>
<reference evidence="1" key="2">
    <citation type="submission" date="2021-08" db="EMBL/GenBank/DDBJ databases">
        <authorList>
            <person name="Eriksson T."/>
        </authorList>
    </citation>
    <scope>NUCLEOTIDE SEQUENCE</scope>
    <source>
        <strain evidence="1">Stoneville</strain>
        <tissue evidence="1">Whole head</tissue>
    </source>
</reference>
<evidence type="ECO:0000313" key="2">
    <source>
        <dbReference type="Proteomes" id="UP000719412"/>
    </source>
</evidence>